<dbReference type="Pfam" id="PF04463">
    <property type="entry name" value="2-thiour_desulf"/>
    <property type="match status" value="1"/>
</dbReference>
<sequence>MREPVLISACLLGLATRYDGEILSEPVVTILKERYLLIPACPEQLGGLSTPRPAAEILEGDGLAVLSGKARVVNRQGEEVTEAFVRGAREVLKICQTLGIRRAFLKARSPSCGLSPKLGVTAALLLSKGLEVYELG</sequence>
<dbReference type="STRING" id="999894.TDIS_0328"/>
<dbReference type="Proteomes" id="UP000078390">
    <property type="component" value="Unassembled WGS sequence"/>
</dbReference>
<gene>
    <name evidence="1" type="ORF">TDIS_0328</name>
</gene>
<dbReference type="EMBL" id="LWLG01000001">
    <property type="protein sequence ID" value="OAQ21810.1"/>
    <property type="molecule type" value="Genomic_DNA"/>
</dbReference>
<organism evidence="1 2">
    <name type="scientific">Thermosulfurimonas dismutans</name>
    <dbReference type="NCBI Taxonomy" id="999894"/>
    <lineage>
        <taxon>Bacteria</taxon>
        <taxon>Pseudomonadati</taxon>
        <taxon>Thermodesulfobacteriota</taxon>
        <taxon>Thermodesulfobacteria</taxon>
        <taxon>Thermodesulfobacteriales</taxon>
        <taxon>Thermodesulfobacteriaceae</taxon>
        <taxon>Thermosulfurimonas</taxon>
    </lineage>
</organism>
<protein>
    <submittedName>
        <fullName evidence="1">Uncharacterized protein</fullName>
    </submittedName>
</protein>
<dbReference type="OrthoDB" id="9797779at2"/>
<proteinExistence type="predicted"/>
<comment type="caution">
    <text evidence="1">The sequence shown here is derived from an EMBL/GenBank/DDBJ whole genome shotgun (WGS) entry which is preliminary data.</text>
</comment>
<name>A0A179D6U2_9BACT</name>
<reference evidence="1 2" key="1">
    <citation type="submission" date="2016-04" db="EMBL/GenBank/DDBJ databases">
        <title>Genome analysis of Thermosulfurimonas dismutans, the first thermophilic sulfur-disproportionating bacterium of the phylum Thermodesulfobacteria.</title>
        <authorList>
            <person name="Mardanov A.V."/>
            <person name="Beletsky A.V."/>
            <person name="Kadnikov V.V."/>
            <person name="Slobodkin A.I."/>
            <person name="Ravin N.V."/>
        </authorList>
    </citation>
    <scope>NUCLEOTIDE SEQUENCE [LARGE SCALE GENOMIC DNA]</scope>
    <source>
        <strain evidence="1 2">S95</strain>
    </source>
</reference>
<dbReference type="PANTHER" id="PTHR30087:SF1">
    <property type="entry name" value="HYPOTHETICAL CYTOSOLIC PROTEIN"/>
    <property type="match status" value="1"/>
</dbReference>
<dbReference type="AlphaFoldDB" id="A0A179D6U2"/>
<dbReference type="PANTHER" id="PTHR30087">
    <property type="entry name" value="INNER MEMBRANE PROTEIN"/>
    <property type="match status" value="1"/>
</dbReference>
<dbReference type="PATRIC" id="fig|999894.6.peg.329"/>
<evidence type="ECO:0000313" key="2">
    <source>
        <dbReference type="Proteomes" id="UP000078390"/>
    </source>
</evidence>
<dbReference type="InterPro" id="IPR007553">
    <property type="entry name" value="2-thiour_desulf"/>
</dbReference>
<evidence type="ECO:0000313" key="1">
    <source>
        <dbReference type="EMBL" id="OAQ21810.1"/>
    </source>
</evidence>
<accession>A0A179D6U2</accession>
<dbReference type="RefSeq" id="WP_068668597.1">
    <property type="nucleotide sequence ID" value="NZ_LWLG01000001.1"/>
</dbReference>
<keyword evidence="2" id="KW-1185">Reference proteome</keyword>